<name>A0A7V4G7I7_9BACT</name>
<reference evidence="10" key="1">
    <citation type="journal article" date="2020" name="mSystems">
        <title>Genome- and Community-Level Interaction Insights into Carbon Utilization and Element Cycling Functions of Hydrothermarchaeota in Hydrothermal Sediment.</title>
        <authorList>
            <person name="Zhou Z."/>
            <person name="Liu Y."/>
            <person name="Xu W."/>
            <person name="Pan J."/>
            <person name="Luo Z.H."/>
            <person name="Li M."/>
        </authorList>
    </citation>
    <scope>NUCLEOTIDE SEQUENCE [LARGE SCALE GENOMIC DNA]</scope>
    <source>
        <strain evidence="10">SpSt-548</strain>
    </source>
</reference>
<keyword evidence="3" id="KW-0540">Nuclease</keyword>
<dbReference type="GO" id="GO:0004519">
    <property type="term" value="F:endonuclease activity"/>
    <property type="evidence" value="ECO:0007669"/>
    <property type="project" value="UniProtKB-KW"/>
</dbReference>
<keyword evidence="7" id="KW-0051">Antiviral defense</keyword>
<evidence type="ECO:0000256" key="8">
    <source>
        <dbReference type="ARBA" id="ARBA00033183"/>
    </source>
</evidence>
<dbReference type="PANTHER" id="PTHR35579">
    <property type="entry name" value="CRISPR SYSTEM CMS ENDORIBONUCLEASE CSM3"/>
    <property type="match status" value="1"/>
</dbReference>
<dbReference type="GO" id="GO:0016787">
    <property type="term" value="F:hydrolase activity"/>
    <property type="evidence" value="ECO:0007669"/>
    <property type="project" value="UniProtKB-KW"/>
</dbReference>
<evidence type="ECO:0000256" key="6">
    <source>
        <dbReference type="ARBA" id="ARBA00022884"/>
    </source>
</evidence>
<dbReference type="GO" id="GO:0003723">
    <property type="term" value="F:RNA binding"/>
    <property type="evidence" value="ECO:0007669"/>
    <property type="project" value="UniProtKB-KW"/>
</dbReference>
<organism evidence="10">
    <name type="scientific">Desulfobacca acetoxidans</name>
    <dbReference type="NCBI Taxonomy" id="60893"/>
    <lineage>
        <taxon>Bacteria</taxon>
        <taxon>Pseudomonadati</taxon>
        <taxon>Thermodesulfobacteriota</taxon>
        <taxon>Desulfobaccia</taxon>
        <taxon>Desulfobaccales</taxon>
        <taxon>Desulfobaccaceae</taxon>
        <taxon>Desulfobacca</taxon>
    </lineage>
</organism>
<keyword evidence="5" id="KW-0378">Hydrolase</keyword>
<keyword evidence="4" id="KW-0255">Endonuclease</keyword>
<keyword evidence="6" id="KW-0694">RNA-binding</keyword>
<evidence type="ECO:0000256" key="1">
    <source>
        <dbReference type="ARBA" id="ARBA00006342"/>
    </source>
</evidence>
<dbReference type="InterPro" id="IPR052216">
    <property type="entry name" value="CRISPR_Csm3_endoribonuclease"/>
</dbReference>
<dbReference type="EMBL" id="DSXI01000214">
    <property type="protein sequence ID" value="HGS04822.1"/>
    <property type="molecule type" value="Genomic_DNA"/>
</dbReference>
<evidence type="ECO:0000259" key="9">
    <source>
        <dbReference type="Pfam" id="PF03787"/>
    </source>
</evidence>
<dbReference type="AlphaFoldDB" id="A0A7V4G7I7"/>
<gene>
    <name evidence="10" type="primary">csm3</name>
    <name evidence="10" type="ORF">ENT08_03670</name>
</gene>
<evidence type="ECO:0000256" key="3">
    <source>
        <dbReference type="ARBA" id="ARBA00022722"/>
    </source>
</evidence>
<evidence type="ECO:0000256" key="4">
    <source>
        <dbReference type="ARBA" id="ARBA00022759"/>
    </source>
</evidence>
<dbReference type="PANTHER" id="PTHR35579:SF3">
    <property type="entry name" value="CRISPR SYSTEM CMS ENDORIBONUCLEASE CSM3"/>
    <property type="match status" value="1"/>
</dbReference>
<evidence type="ECO:0000256" key="2">
    <source>
        <dbReference type="ARBA" id="ARBA00022150"/>
    </source>
</evidence>
<accession>A0A7V4G7I7</accession>
<dbReference type="InterPro" id="IPR005537">
    <property type="entry name" value="RAMP_III_fam"/>
</dbReference>
<dbReference type="InterPro" id="IPR013412">
    <property type="entry name" value="CRISPR-assoc_RAMP_Csm3"/>
</dbReference>
<evidence type="ECO:0000313" key="10">
    <source>
        <dbReference type="EMBL" id="HGS04822.1"/>
    </source>
</evidence>
<comment type="similarity">
    <text evidence="1">Belongs to the CRISPR-associated Csm3 family.</text>
</comment>
<feature type="domain" description="CRISPR type III-associated protein" evidence="9">
    <location>
        <begin position="13"/>
        <end position="217"/>
    </location>
</feature>
<sequence length="239" mass="26140">MQLIDITEITGTLIVKTGLRIGAGDTEMRIGGLDNPIIKHPHTLEPYIPGSSLKGKVRSLLEMKSGLMGKTGGEPLKIRDLQGLDEGQKTEARKILKLFGAGGAEAEQIAAQDIGPTRVAFADCPLEDEWRQQALQEGLPFTEVKSENAINRIEGVAQHPRFMERIPAGARFAFRVTLKKMAEDETDHLENLLLLGLKLLTLDALGGCGSRGYGRIELEFHDQNIRKKFDGITPFAGEG</sequence>
<dbReference type="GO" id="GO:0051607">
    <property type="term" value="P:defense response to virus"/>
    <property type="evidence" value="ECO:0007669"/>
    <property type="project" value="UniProtKB-KW"/>
</dbReference>
<evidence type="ECO:0000256" key="7">
    <source>
        <dbReference type="ARBA" id="ARBA00023118"/>
    </source>
</evidence>
<dbReference type="Pfam" id="PF03787">
    <property type="entry name" value="RAMPs"/>
    <property type="match status" value="1"/>
</dbReference>
<dbReference type="NCBIfam" id="TIGR02582">
    <property type="entry name" value="cas7_TM1809"/>
    <property type="match status" value="1"/>
</dbReference>
<protein>
    <recommendedName>
        <fullName evidence="2">CRISPR system Cms endoribonuclease Csm3</fullName>
    </recommendedName>
    <alternativeName>
        <fullName evidence="8">CRISPR type III A-associated RAMP protein Csm3</fullName>
    </alternativeName>
</protein>
<comment type="caution">
    <text evidence="10">The sequence shown here is derived from an EMBL/GenBank/DDBJ whole genome shotgun (WGS) entry which is preliminary data.</text>
</comment>
<evidence type="ECO:0000256" key="5">
    <source>
        <dbReference type="ARBA" id="ARBA00022801"/>
    </source>
</evidence>
<proteinExistence type="inferred from homology"/>